<evidence type="ECO:0000313" key="2">
    <source>
        <dbReference type="Proteomes" id="UP001057402"/>
    </source>
</evidence>
<dbReference type="EMBL" id="CM042885">
    <property type="protein sequence ID" value="KAI4363966.1"/>
    <property type="molecule type" value="Genomic_DNA"/>
</dbReference>
<evidence type="ECO:0000313" key="1">
    <source>
        <dbReference type="EMBL" id="KAI4363966.1"/>
    </source>
</evidence>
<name>A0ACB9QCF2_9MYRT</name>
<gene>
    <name evidence="1" type="ORF">MLD38_020115</name>
</gene>
<organism evidence="1 2">
    <name type="scientific">Melastoma candidum</name>
    <dbReference type="NCBI Taxonomy" id="119954"/>
    <lineage>
        <taxon>Eukaryota</taxon>
        <taxon>Viridiplantae</taxon>
        <taxon>Streptophyta</taxon>
        <taxon>Embryophyta</taxon>
        <taxon>Tracheophyta</taxon>
        <taxon>Spermatophyta</taxon>
        <taxon>Magnoliopsida</taxon>
        <taxon>eudicotyledons</taxon>
        <taxon>Gunneridae</taxon>
        <taxon>Pentapetalae</taxon>
        <taxon>rosids</taxon>
        <taxon>malvids</taxon>
        <taxon>Myrtales</taxon>
        <taxon>Melastomataceae</taxon>
        <taxon>Melastomatoideae</taxon>
        <taxon>Melastomateae</taxon>
        <taxon>Melastoma</taxon>
    </lineage>
</organism>
<protein>
    <submittedName>
        <fullName evidence="1">Uncharacterized protein</fullName>
    </submittedName>
</protein>
<sequence length="110" mass="12784">MEREREREILDLHGDEMSGRNQIRSREQDKQHKKTKKTRRDCDMNMILGERTGGGRKEPMTGQECGGDQSLLYDVVVCSDVHVRGMGKEFIHGIYFLRDEQNKSDLISGW</sequence>
<accession>A0ACB9QCF2</accession>
<comment type="caution">
    <text evidence="1">The sequence shown here is derived from an EMBL/GenBank/DDBJ whole genome shotgun (WGS) entry which is preliminary data.</text>
</comment>
<keyword evidence="2" id="KW-1185">Reference proteome</keyword>
<proteinExistence type="predicted"/>
<reference evidence="2" key="1">
    <citation type="journal article" date="2023" name="Front. Plant Sci.">
        <title>Chromosomal-level genome assembly of Melastoma candidum provides insights into trichome evolution.</title>
        <authorList>
            <person name="Zhong Y."/>
            <person name="Wu W."/>
            <person name="Sun C."/>
            <person name="Zou P."/>
            <person name="Liu Y."/>
            <person name="Dai S."/>
            <person name="Zhou R."/>
        </authorList>
    </citation>
    <scope>NUCLEOTIDE SEQUENCE [LARGE SCALE GENOMIC DNA]</scope>
</reference>
<dbReference type="Proteomes" id="UP001057402">
    <property type="component" value="Chromosome 6"/>
</dbReference>